<dbReference type="OrthoDB" id="9807628at2"/>
<organism evidence="8 9">
    <name type="scientific">Coraliomargarita akajimensis (strain DSM 45221 / IAM 15411 / JCM 23193 / KCTC 12865 / 04OKA010-24)</name>
    <dbReference type="NCBI Taxonomy" id="583355"/>
    <lineage>
        <taxon>Bacteria</taxon>
        <taxon>Pseudomonadati</taxon>
        <taxon>Verrucomicrobiota</taxon>
        <taxon>Opitutia</taxon>
        <taxon>Puniceicoccales</taxon>
        <taxon>Coraliomargaritaceae</taxon>
        <taxon>Coraliomargarita</taxon>
    </lineage>
</organism>
<dbReference type="PROSITE" id="PS50234">
    <property type="entry name" value="VWFA"/>
    <property type="match status" value="1"/>
</dbReference>
<proteinExistence type="predicted"/>
<dbReference type="RefSeq" id="WP_013042528.1">
    <property type="nucleotide sequence ID" value="NC_014008.1"/>
</dbReference>
<dbReference type="Gene3D" id="1.25.40.10">
    <property type="entry name" value="Tetratricopeptide repeat domain"/>
    <property type="match status" value="1"/>
</dbReference>
<feature type="transmembrane region" description="Helical" evidence="6">
    <location>
        <begin position="6"/>
        <end position="27"/>
    </location>
</feature>
<dbReference type="InterPro" id="IPR002035">
    <property type="entry name" value="VWF_A"/>
</dbReference>
<dbReference type="Proteomes" id="UP000000925">
    <property type="component" value="Chromosome"/>
</dbReference>
<dbReference type="Gene3D" id="3.40.50.410">
    <property type="entry name" value="von Willebrand factor, type A domain"/>
    <property type="match status" value="1"/>
</dbReference>
<feature type="compositionally biased region" description="Acidic residues" evidence="5">
    <location>
        <begin position="488"/>
        <end position="546"/>
    </location>
</feature>
<reference evidence="8 9" key="1">
    <citation type="journal article" date="2010" name="Stand. Genomic Sci.">
        <title>Complete genome sequence of Coraliomargarita akajimensis type strain (04OKA010-24).</title>
        <authorList>
            <person name="Mavromatis K."/>
            <person name="Abt B."/>
            <person name="Brambilla E."/>
            <person name="Lapidus A."/>
            <person name="Copeland A."/>
            <person name="Deshpande S."/>
            <person name="Nolan M."/>
            <person name="Lucas S."/>
            <person name="Tice H."/>
            <person name="Cheng J.F."/>
            <person name="Han C."/>
            <person name="Detter J.C."/>
            <person name="Woyke T."/>
            <person name="Goodwin L."/>
            <person name="Pitluck S."/>
            <person name="Held B."/>
            <person name="Brettin T."/>
            <person name="Tapia R."/>
            <person name="Ivanova N."/>
            <person name="Mikhailova N."/>
            <person name="Pati A."/>
            <person name="Liolios K."/>
            <person name="Chen A."/>
            <person name="Palaniappan K."/>
            <person name="Land M."/>
            <person name="Hauser L."/>
            <person name="Chang Y.J."/>
            <person name="Jeffries C.D."/>
            <person name="Rohde M."/>
            <person name="Goker M."/>
            <person name="Bristow J."/>
            <person name="Eisen J.A."/>
            <person name="Markowitz V."/>
            <person name="Hugenholtz P."/>
            <person name="Klenk H.P."/>
            <person name="Kyrpides N.C."/>
        </authorList>
    </citation>
    <scope>NUCLEOTIDE SEQUENCE [LARGE SCALE GENOMIC DNA]</scope>
    <source>
        <strain evidence="9">DSM 45221 / IAM 15411 / JCM 23193 / KCTC 12865</strain>
    </source>
</reference>
<evidence type="ECO:0000313" key="9">
    <source>
        <dbReference type="Proteomes" id="UP000000925"/>
    </source>
</evidence>
<dbReference type="STRING" id="583355.Caka_0780"/>
<feature type="compositionally biased region" description="Basic and acidic residues" evidence="5">
    <location>
        <begin position="638"/>
        <end position="647"/>
    </location>
</feature>
<dbReference type="EMBL" id="CP001998">
    <property type="protein sequence ID" value="ADE53804.1"/>
    <property type="molecule type" value="Genomic_DNA"/>
</dbReference>
<dbReference type="SUPFAM" id="SSF53300">
    <property type="entry name" value="vWA-like"/>
    <property type="match status" value="1"/>
</dbReference>
<dbReference type="PANTHER" id="PTHR22550:SF5">
    <property type="entry name" value="LEUCINE ZIPPER PROTEIN 4"/>
    <property type="match status" value="1"/>
</dbReference>
<sequence length="678" mass="74795">MTFENPVWLYCTPAIVLVTITLLALGVRQRDRLLAKFAAARLLDNLTARVSTKRTALKASCVVLGVIAICCALARPQYGIEWTERKTRGLDIVFVLDSSKSMLASDLRPTRLERAKLAILDLVEQLESDRIGLVAFAGSAFLQTPPTLDYGAFRESLDATAPDMMSRGGSDLGVALREATKAFPVENNYKAVVLLTDGEDLGGHAIDEAKKASKEGVKVFAIGLGTPEGDYLRQTNDAGIEEYMRDADGQPIRTKLDEATLREIVEVTGGTYARLNQGELDRLNQEVIATLPRSERESELQEIRIERFQVFIAIASAALLIELLIRRRSTQLLALLLLASVHTHFSPSLNAVETPIPELEPAVNNTLNEAQDSSPPEVHYNNGQQSLASGDFAQAVDQLDAAIRQSDRFGLQRDALYNKAHAVFQTGEQAFQAQDFPAAIEQWKTAEALFNSAHEIDSSDLRAKDDAQLVRQRREALEEFLEQQEQQEQQEQESEQQEDGEQEEQNQEQESGDQNDEQQQSDESDQSGDSEQQAEENDSGDQEEQSDSQQSEQGDSESEQQDGQQSEGSEQQQDASQGDSDGETSDDGEESMPLPQPNSETPESPEEENNQGSSEVGNEAAAPEPSNATASPAELDPESIKTEEARALLDSLRNAERFLPMAQPEESQENEPTKLRDW</sequence>
<keyword evidence="3 6" id="KW-1133">Transmembrane helix</keyword>
<name>D5EQ36_CORAD</name>
<evidence type="ECO:0000256" key="3">
    <source>
        <dbReference type="ARBA" id="ARBA00022989"/>
    </source>
</evidence>
<evidence type="ECO:0000256" key="4">
    <source>
        <dbReference type="ARBA" id="ARBA00023136"/>
    </source>
</evidence>
<feature type="domain" description="VWFA" evidence="7">
    <location>
        <begin position="91"/>
        <end position="268"/>
    </location>
</feature>
<dbReference type="PRINTS" id="PR00453">
    <property type="entry name" value="VWFADOMAIN"/>
</dbReference>
<keyword evidence="4 6" id="KW-0472">Membrane</keyword>
<dbReference type="HOGENOM" id="CLU_405298_0_0_0"/>
<dbReference type="AlphaFoldDB" id="D5EQ36"/>
<dbReference type="InterPro" id="IPR011990">
    <property type="entry name" value="TPR-like_helical_dom_sf"/>
</dbReference>
<feature type="compositionally biased region" description="Acidic residues" evidence="5">
    <location>
        <begin position="580"/>
        <end position="590"/>
    </location>
</feature>
<evidence type="ECO:0000256" key="2">
    <source>
        <dbReference type="ARBA" id="ARBA00022692"/>
    </source>
</evidence>
<keyword evidence="2 6" id="KW-0812">Transmembrane</keyword>
<evidence type="ECO:0000256" key="6">
    <source>
        <dbReference type="SAM" id="Phobius"/>
    </source>
</evidence>
<dbReference type="KEGG" id="caa:Caka_0780"/>
<evidence type="ECO:0000256" key="1">
    <source>
        <dbReference type="ARBA" id="ARBA00022475"/>
    </source>
</evidence>
<evidence type="ECO:0000259" key="7">
    <source>
        <dbReference type="PROSITE" id="PS50234"/>
    </source>
</evidence>
<accession>D5EQ36</accession>
<gene>
    <name evidence="8" type="ordered locus">Caka_0780</name>
</gene>
<keyword evidence="1" id="KW-1003">Cell membrane</keyword>
<dbReference type="SUPFAM" id="SSF48452">
    <property type="entry name" value="TPR-like"/>
    <property type="match status" value="1"/>
</dbReference>
<keyword evidence="9" id="KW-1185">Reference proteome</keyword>
<evidence type="ECO:0000313" key="8">
    <source>
        <dbReference type="EMBL" id="ADE53804.1"/>
    </source>
</evidence>
<feature type="compositionally biased region" description="Low complexity" evidence="5">
    <location>
        <begin position="561"/>
        <end position="579"/>
    </location>
</feature>
<feature type="region of interest" description="Disordered" evidence="5">
    <location>
        <begin position="480"/>
        <end position="678"/>
    </location>
</feature>
<feature type="transmembrane region" description="Helical" evidence="6">
    <location>
        <begin position="56"/>
        <end position="75"/>
    </location>
</feature>
<dbReference type="SMART" id="SM00327">
    <property type="entry name" value="VWA"/>
    <property type="match status" value="1"/>
</dbReference>
<dbReference type="PANTHER" id="PTHR22550">
    <property type="entry name" value="SPORE GERMINATION PROTEIN"/>
    <property type="match status" value="1"/>
</dbReference>
<dbReference type="eggNOG" id="COG2304">
    <property type="taxonomic scope" value="Bacteria"/>
</dbReference>
<evidence type="ECO:0000256" key="5">
    <source>
        <dbReference type="SAM" id="MobiDB-lite"/>
    </source>
</evidence>
<protein>
    <submittedName>
        <fullName evidence="8">von Willebrand factor type A</fullName>
    </submittedName>
</protein>
<dbReference type="InterPro" id="IPR036465">
    <property type="entry name" value="vWFA_dom_sf"/>
</dbReference>
<dbReference type="InterPro" id="IPR050768">
    <property type="entry name" value="UPF0353/GerABKA_families"/>
</dbReference>
<dbReference type="Pfam" id="PF13519">
    <property type="entry name" value="VWA_2"/>
    <property type="match status" value="1"/>
</dbReference>